<keyword evidence="2" id="KW-0472">Membrane</keyword>
<organism evidence="4 5">
    <name type="scientific">Ottowia thiooxydans</name>
    <dbReference type="NCBI Taxonomy" id="219182"/>
    <lineage>
        <taxon>Bacteria</taxon>
        <taxon>Pseudomonadati</taxon>
        <taxon>Pseudomonadota</taxon>
        <taxon>Betaproteobacteria</taxon>
        <taxon>Burkholderiales</taxon>
        <taxon>Comamonadaceae</taxon>
        <taxon>Ottowia</taxon>
    </lineage>
</organism>
<sequence>MSLSDAPRDDVTDVRARSAGPAPQASAPSEPITLEPLSNSPAPRPAGAVRPNARFMRAHPAHWIAFGFGSGLSPIAPGTAGTLWAWLAWLVLTQWLTTPAAQAWLIIAGLAAAWWASTVTARNLRIADPSAIVVDEIIAFWIVLWLVLPAGLWTQLVAFVLFRFFDAVKRGPVGWADRLFHGATGWRGGFGIVWDDLVAAFCTLMVMAAWRAW</sequence>
<dbReference type="InterPro" id="IPR007686">
    <property type="entry name" value="YutG/PgpA"/>
</dbReference>
<keyword evidence="5" id="KW-1185">Reference proteome</keyword>
<evidence type="ECO:0000313" key="5">
    <source>
        <dbReference type="Proteomes" id="UP001549320"/>
    </source>
</evidence>
<feature type="transmembrane region" description="Helical" evidence="2">
    <location>
        <begin position="185"/>
        <end position="210"/>
    </location>
</feature>
<feature type="domain" description="YutG/PgpA" evidence="3">
    <location>
        <begin position="63"/>
        <end position="209"/>
    </location>
</feature>
<dbReference type="InterPro" id="IPR036681">
    <property type="entry name" value="PgpA-like_sf"/>
</dbReference>
<evidence type="ECO:0000313" key="4">
    <source>
        <dbReference type="EMBL" id="MET4576893.1"/>
    </source>
</evidence>
<reference evidence="4 5" key="1">
    <citation type="submission" date="2024-06" db="EMBL/GenBank/DDBJ databases">
        <title>Sorghum-associated microbial communities from plants grown in Nebraska, USA.</title>
        <authorList>
            <person name="Schachtman D."/>
        </authorList>
    </citation>
    <scope>NUCLEOTIDE SEQUENCE [LARGE SCALE GENOMIC DNA]</scope>
    <source>
        <strain evidence="4 5">2709</strain>
    </source>
</reference>
<evidence type="ECO:0000259" key="3">
    <source>
        <dbReference type="Pfam" id="PF04608"/>
    </source>
</evidence>
<dbReference type="InterPro" id="IPR026037">
    <property type="entry name" value="PgpA"/>
</dbReference>
<dbReference type="CDD" id="cd06971">
    <property type="entry name" value="PgpA"/>
    <property type="match status" value="1"/>
</dbReference>
<dbReference type="Proteomes" id="UP001549320">
    <property type="component" value="Unassembled WGS sequence"/>
</dbReference>
<dbReference type="PANTHER" id="PTHR36305:SF1">
    <property type="entry name" value="PHOSPHATIDYLGLYCEROPHOSPHATASE A"/>
    <property type="match status" value="1"/>
</dbReference>
<feature type="transmembrane region" description="Helical" evidence="2">
    <location>
        <begin position="138"/>
        <end position="165"/>
    </location>
</feature>
<accession>A0ABV2Q783</accession>
<dbReference type="GO" id="GO:0008962">
    <property type="term" value="F:phosphatidylglycerophosphatase activity"/>
    <property type="evidence" value="ECO:0007669"/>
    <property type="project" value="UniProtKB-EC"/>
</dbReference>
<comment type="caution">
    <text evidence="4">The sequence shown here is derived from an EMBL/GenBank/DDBJ whole genome shotgun (WGS) entry which is preliminary data.</text>
</comment>
<name>A0ABV2Q783_9BURK</name>
<feature type="transmembrane region" description="Helical" evidence="2">
    <location>
        <begin position="63"/>
        <end position="87"/>
    </location>
</feature>
<feature type="region of interest" description="Disordered" evidence="1">
    <location>
        <begin position="1"/>
        <end position="46"/>
    </location>
</feature>
<evidence type="ECO:0000256" key="2">
    <source>
        <dbReference type="SAM" id="Phobius"/>
    </source>
</evidence>
<keyword evidence="2" id="KW-0812">Transmembrane</keyword>
<protein>
    <submittedName>
        <fullName evidence="4">Phosphatidylglycerophosphatase A</fullName>
        <ecNumber evidence="4">3.1.3.27</ecNumber>
    </submittedName>
</protein>
<keyword evidence="2" id="KW-1133">Transmembrane helix</keyword>
<dbReference type="EMBL" id="JBEPSH010000004">
    <property type="protein sequence ID" value="MET4576893.1"/>
    <property type="molecule type" value="Genomic_DNA"/>
</dbReference>
<feature type="compositionally biased region" description="Low complexity" evidence="1">
    <location>
        <begin position="17"/>
        <end position="29"/>
    </location>
</feature>
<gene>
    <name evidence="4" type="ORF">ABIE13_002004</name>
</gene>
<dbReference type="PANTHER" id="PTHR36305">
    <property type="entry name" value="PHOSPHATIDYLGLYCEROPHOSPHATASE A"/>
    <property type="match status" value="1"/>
</dbReference>
<feature type="compositionally biased region" description="Basic and acidic residues" evidence="1">
    <location>
        <begin position="1"/>
        <end position="16"/>
    </location>
</feature>
<keyword evidence="4" id="KW-0378">Hydrolase</keyword>
<evidence type="ECO:0000256" key="1">
    <source>
        <dbReference type="SAM" id="MobiDB-lite"/>
    </source>
</evidence>
<dbReference type="SUPFAM" id="SSF101307">
    <property type="entry name" value="YutG-like"/>
    <property type="match status" value="1"/>
</dbReference>
<feature type="transmembrane region" description="Helical" evidence="2">
    <location>
        <begin position="99"/>
        <end position="117"/>
    </location>
</feature>
<dbReference type="EC" id="3.1.3.27" evidence="4"/>
<dbReference type="Pfam" id="PF04608">
    <property type="entry name" value="PgpA"/>
    <property type="match status" value="1"/>
</dbReference>
<proteinExistence type="predicted"/>